<dbReference type="SUPFAM" id="SSF81442">
    <property type="entry name" value="Cytochrome c oxidase subunit I-like"/>
    <property type="match status" value="1"/>
</dbReference>
<dbReference type="Proteomes" id="UP000004682">
    <property type="component" value="Unassembled WGS sequence"/>
</dbReference>
<name>A0ABN0G2Y3_9BURK</name>
<reference evidence="2" key="1">
    <citation type="journal article" date="2012" name="J. Bacteriol.">
        <title>Revised Genome Sequence of Burkholderia thailandensis MSMB43 with Improved Annotation.</title>
        <authorList>
            <person name="Zhuo Y."/>
            <person name="Liu L."/>
            <person name="Wang Q."/>
            <person name="Liu X."/>
            <person name="Ren B."/>
            <person name="Liu M."/>
            <person name="Ni P."/>
            <person name="Cheng Y.Q."/>
            <person name="Zhang L."/>
        </authorList>
    </citation>
    <scope>NUCLEOTIDE SEQUENCE [LARGE SCALE GENOMIC DNA]</scope>
    <source>
        <strain evidence="2">MSMB43</strain>
    </source>
</reference>
<dbReference type="EMBL" id="JH692065">
    <property type="protein sequence ID" value="EIP86440.1"/>
    <property type="molecule type" value="Genomic_DNA"/>
</dbReference>
<organism evidence="1 2">
    <name type="scientific">Burkholderia humptydooensis MSMB43</name>
    <dbReference type="NCBI Taxonomy" id="441157"/>
    <lineage>
        <taxon>Bacteria</taxon>
        <taxon>Pseudomonadati</taxon>
        <taxon>Pseudomonadota</taxon>
        <taxon>Betaproteobacteria</taxon>
        <taxon>Burkholderiales</taxon>
        <taxon>Burkholderiaceae</taxon>
        <taxon>Burkholderia</taxon>
        <taxon>pseudomallei group</taxon>
    </lineage>
</organism>
<dbReference type="GO" id="GO:0016491">
    <property type="term" value="F:oxidoreductase activity"/>
    <property type="evidence" value="ECO:0007669"/>
    <property type="project" value="UniProtKB-KW"/>
</dbReference>
<keyword evidence="2" id="KW-1185">Reference proteome</keyword>
<evidence type="ECO:0000313" key="1">
    <source>
        <dbReference type="EMBL" id="EIP86440.1"/>
    </source>
</evidence>
<accession>A0ABN0G2Y3</accession>
<evidence type="ECO:0000313" key="2">
    <source>
        <dbReference type="Proteomes" id="UP000004682"/>
    </source>
</evidence>
<keyword evidence="1" id="KW-0560">Oxidoreductase</keyword>
<proteinExistence type="predicted"/>
<protein>
    <submittedName>
        <fullName evidence="1">Cytochrome C oxidase-related protein</fullName>
        <ecNumber evidence="1">1.9.3.1</ecNumber>
    </submittedName>
</protein>
<gene>
    <name evidence="1" type="ORF">A33K_17530</name>
</gene>
<dbReference type="Gene3D" id="1.20.210.10">
    <property type="entry name" value="Cytochrome c oxidase-like, subunit I domain"/>
    <property type="match status" value="1"/>
</dbReference>
<sequence length="74" mass="8134">MNNSSFWLLPVSSALLIGSFFVPGGAPAAGWTMYAPLSTQMGPGMDLCRSSRFTSPARRRSWIRSRRSAHSRSD</sequence>
<dbReference type="InterPro" id="IPR036927">
    <property type="entry name" value="Cyt_c_oxase-like_su1_sf"/>
</dbReference>
<dbReference type="EC" id="1.9.3.1" evidence="1"/>